<feature type="transmembrane region" description="Helical" evidence="1">
    <location>
        <begin position="333"/>
        <end position="352"/>
    </location>
</feature>
<evidence type="ECO:0000313" key="4">
    <source>
        <dbReference type="Proteomes" id="UP000593594"/>
    </source>
</evidence>
<sequence length="511" mass="52983">MDILAIGFATLFEPTTLLMLMVGVVAGLVIGSIPGLNDNIAFAVFIPFSFSMGAEHALALMVGVYCATAIGGAIPAIMVRVPGTASAMLTGIDGNAMARRGEAGTALSLSITSSVVGGIASAVVLVFFAPLLAQFALRFGYVENFALGVLGMASVVGMLSGNVVKGLVSAALGLLVATIGFSLETGFPRFTFGEANLIEGVPFVPLLVGLFGMTAVFELLDEIARERRAGGGTEGLPVIGSLKLPRELVRRMVPTWAKSAAIGNVIGVIPGAGALMAIYLSYDQAARRYRARYEGRDGAPDWGRGAPEGVAAPEAANNAVVASSMVPLLSLGIPGNSVSALFIAALAIQGMVPGPLLFIQHKDIAWMIIVGFLIANIVMGPVAYLMVKTLTRLVFSISKEAMAGAIALLCLTGAYADGNSMFNIWVALVAGTAGYAMHKVNIPLAPAILAIILGQRIEDSLINSLTISNGDWFVFIDPVGHPISLGLLAVAALFMVGPTLSRLRARRPRTA</sequence>
<dbReference type="KEGG" id="kmn:HW532_14460"/>
<proteinExistence type="predicted"/>
<feature type="transmembrane region" description="Helical" evidence="1">
    <location>
        <begin position="107"/>
        <end position="133"/>
    </location>
</feature>
<feature type="transmembrane region" description="Helical" evidence="1">
    <location>
        <begin position="203"/>
        <end position="220"/>
    </location>
</feature>
<feature type="transmembrane region" description="Helical" evidence="1">
    <location>
        <begin position="479"/>
        <end position="500"/>
    </location>
</feature>
<feature type="domain" description="DUF112" evidence="2">
    <location>
        <begin position="17"/>
        <end position="449"/>
    </location>
</feature>
<name>A0A7S8HCJ2_9HYPH</name>
<feature type="transmembrane region" description="Helical" evidence="1">
    <location>
        <begin position="393"/>
        <end position="415"/>
    </location>
</feature>
<dbReference type="EMBL" id="CP058214">
    <property type="protein sequence ID" value="QPC43782.1"/>
    <property type="molecule type" value="Genomic_DNA"/>
</dbReference>
<keyword evidence="1" id="KW-0812">Transmembrane</keyword>
<dbReference type="Proteomes" id="UP000593594">
    <property type="component" value="Chromosome"/>
</dbReference>
<feature type="transmembrane region" description="Helical" evidence="1">
    <location>
        <begin position="364"/>
        <end position="387"/>
    </location>
</feature>
<dbReference type="PANTHER" id="PTHR35342">
    <property type="entry name" value="TRICARBOXYLIC TRANSPORT PROTEIN"/>
    <property type="match status" value="1"/>
</dbReference>
<dbReference type="InterPro" id="IPR002823">
    <property type="entry name" value="DUF112_TM"/>
</dbReference>
<feature type="transmembrane region" description="Helical" evidence="1">
    <location>
        <begin position="56"/>
        <end position="79"/>
    </location>
</feature>
<keyword evidence="1" id="KW-0472">Membrane</keyword>
<dbReference type="RefSeq" id="WP_213161146.1">
    <property type="nucleotide sequence ID" value="NZ_CP058214.1"/>
</dbReference>
<evidence type="ECO:0000256" key="1">
    <source>
        <dbReference type="SAM" id="Phobius"/>
    </source>
</evidence>
<feature type="transmembrane region" description="Helical" evidence="1">
    <location>
        <begin position="139"/>
        <end position="159"/>
    </location>
</feature>
<evidence type="ECO:0000259" key="2">
    <source>
        <dbReference type="Pfam" id="PF01970"/>
    </source>
</evidence>
<protein>
    <submittedName>
        <fullName evidence="3">Tripartite tricarboxylate transporter permease</fullName>
    </submittedName>
</protein>
<keyword evidence="4" id="KW-1185">Reference proteome</keyword>
<accession>A0A7S8HCJ2</accession>
<gene>
    <name evidence="3" type="ORF">HW532_14460</name>
</gene>
<reference evidence="3 4" key="1">
    <citation type="submission" date="2020-06" db="EMBL/GenBank/DDBJ databases">
        <title>Genome sequence of 2 isolates from Red Sea Mangroves.</title>
        <authorList>
            <person name="Sefrji F."/>
            <person name="Michoud G."/>
            <person name="Merlino G."/>
            <person name="Daffonchio D."/>
        </authorList>
    </citation>
    <scope>NUCLEOTIDE SEQUENCE [LARGE SCALE GENOMIC DNA]</scope>
    <source>
        <strain evidence="3 4">R1DC25</strain>
    </source>
</reference>
<feature type="transmembrane region" description="Helical" evidence="1">
    <location>
        <begin position="260"/>
        <end position="282"/>
    </location>
</feature>
<feature type="transmembrane region" description="Helical" evidence="1">
    <location>
        <begin position="17"/>
        <end position="36"/>
    </location>
</feature>
<dbReference type="AlphaFoldDB" id="A0A7S8HCJ2"/>
<evidence type="ECO:0000313" key="3">
    <source>
        <dbReference type="EMBL" id="QPC43782.1"/>
    </source>
</evidence>
<organism evidence="3 4">
    <name type="scientific">Kaustia mangrovi</name>
    <dbReference type="NCBI Taxonomy" id="2593653"/>
    <lineage>
        <taxon>Bacteria</taxon>
        <taxon>Pseudomonadati</taxon>
        <taxon>Pseudomonadota</taxon>
        <taxon>Alphaproteobacteria</taxon>
        <taxon>Hyphomicrobiales</taxon>
        <taxon>Parvibaculaceae</taxon>
        <taxon>Kaustia</taxon>
    </lineage>
</organism>
<keyword evidence="1" id="KW-1133">Transmembrane helix</keyword>
<feature type="transmembrane region" description="Helical" evidence="1">
    <location>
        <begin position="166"/>
        <end position="183"/>
    </location>
</feature>
<dbReference type="PANTHER" id="PTHR35342:SF5">
    <property type="entry name" value="TRICARBOXYLIC TRANSPORT PROTEIN"/>
    <property type="match status" value="1"/>
</dbReference>
<dbReference type="Pfam" id="PF01970">
    <property type="entry name" value="TctA"/>
    <property type="match status" value="1"/>
</dbReference>